<reference evidence="5" key="1">
    <citation type="journal article" date="2008" name="Nature">
        <title>The amphioxus genome and the evolution of the chordate karyotype.</title>
        <authorList>
            <consortium name="US DOE Joint Genome Institute (JGI-PGF)"/>
            <person name="Putnam N.H."/>
            <person name="Butts T."/>
            <person name="Ferrier D.E.K."/>
            <person name="Furlong R.F."/>
            <person name="Hellsten U."/>
            <person name="Kawashima T."/>
            <person name="Robinson-Rechavi M."/>
            <person name="Shoguchi E."/>
            <person name="Terry A."/>
            <person name="Yu J.-K."/>
            <person name="Benito-Gutierrez E.L."/>
            <person name="Dubchak I."/>
            <person name="Garcia-Fernandez J."/>
            <person name="Gibson-Brown J.J."/>
            <person name="Grigoriev I.V."/>
            <person name="Horton A.C."/>
            <person name="de Jong P.J."/>
            <person name="Jurka J."/>
            <person name="Kapitonov V.V."/>
            <person name="Kohara Y."/>
            <person name="Kuroki Y."/>
            <person name="Lindquist E."/>
            <person name="Lucas S."/>
            <person name="Osoegawa K."/>
            <person name="Pennacchio L.A."/>
            <person name="Salamov A.A."/>
            <person name="Satou Y."/>
            <person name="Sauka-Spengler T."/>
            <person name="Schmutz J."/>
            <person name="Shin-I T."/>
            <person name="Toyoda A."/>
            <person name="Bronner-Fraser M."/>
            <person name="Fujiyama A."/>
            <person name="Holland L.Z."/>
            <person name="Holland P.W.H."/>
            <person name="Satoh N."/>
            <person name="Rokhsar D.S."/>
        </authorList>
    </citation>
    <scope>NUCLEOTIDE SEQUENCE [LARGE SCALE GENOMIC DNA]</scope>
    <source>
        <strain evidence="5">S238N-H82</strain>
        <tissue evidence="5">Testes</tissue>
    </source>
</reference>
<dbReference type="InterPro" id="IPR011990">
    <property type="entry name" value="TPR-like_helical_dom_sf"/>
</dbReference>
<evidence type="ECO:0000256" key="2">
    <source>
        <dbReference type="SAM" id="Coils"/>
    </source>
</evidence>
<keyword evidence="2" id="KW-0175">Coiled coil</keyword>
<dbReference type="Gene3D" id="1.25.40.10">
    <property type="entry name" value="Tetratricopeptide repeat domain"/>
    <property type="match status" value="6"/>
</dbReference>
<feature type="repeat" description="TPR" evidence="1">
    <location>
        <begin position="745"/>
        <end position="778"/>
    </location>
</feature>
<feature type="repeat" description="TPR" evidence="1">
    <location>
        <begin position="1773"/>
        <end position="1806"/>
    </location>
</feature>
<proteinExistence type="predicted"/>
<dbReference type="Pfam" id="PF03445">
    <property type="entry name" value="DUF294"/>
    <property type="match status" value="1"/>
</dbReference>
<dbReference type="PROSITE" id="PS50005">
    <property type="entry name" value="TPR"/>
    <property type="match status" value="14"/>
</dbReference>
<feature type="coiled-coil region" evidence="2">
    <location>
        <begin position="332"/>
        <end position="393"/>
    </location>
</feature>
<feature type="repeat" description="TPR" evidence="1">
    <location>
        <begin position="1905"/>
        <end position="1938"/>
    </location>
</feature>
<evidence type="ECO:0000256" key="3">
    <source>
        <dbReference type="SAM" id="MobiDB-lite"/>
    </source>
</evidence>
<dbReference type="InterPro" id="IPR006597">
    <property type="entry name" value="Sel1-like"/>
</dbReference>
<dbReference type="Pfam" id="PF13432">
    <property type="entry name" value="TPR_16"/>
    <property type="match status" value="2"/>
</dbReference>
<feature type="repeat" description="TPR" evidence="1">
    <location>
        <begin position="1861"/>
        <end position="1894"/>
    </location>
</feature>
<dbReference type="PANTHER" id="PTHR19959:SF119">
    <property type="entry name" value="FUNGAL LIPASE-LIKE DOMAIN-CONTAINING PROTEIN"/>
    <property type="match status" value="1"/>
</dbReference>
<accession>C3XWT5</accession>
<dbReference type="SMART" id="SM00028">
    <property type="entry name" value="TPR"/>
    <property type="match status" value="18"/>
</dbReference>
<feature type="repeat" description="TPR" evidence="1">
    <location>
        <begin position="833"/>
        <end position="866"/>
    </location>
</feature>
<feature type="repeat" description="TPR" evidence="1">
    <location>
        <begin position="921"/>
        <end position="954"/>
    </location>
</feature>
<feature type="region of interest" description="Disordered" evidence="3">
    <location>
        <begin position="103"/>
        <end position="124"/>
    </location>
</feature>
<feature type="repeat" description="TPR" evidence="1">
    <location>
        <begin position="1817"/>
        <end position="1850"/>
    </location>
</feature>
<dbReference type="Pfam" id="PF13374">
    <property type="entry name" value="TPR_10"/>
    <property type="match status" value="3"/>
</dbReference>
<name>C3XWT5_BRAFL</name>
<organism>
    <name type="scientific">Branchiostoma floridae</name>
    <name type="common">Florida lancelet</name>
    <name type="synonym">Amphioxus</name>
    <dbReference type="NCBI Taxonomy" id="7739"/>
    <lineage>
        <taxon>Eukaryota</taxon>
        <taxon>Metazoa</taxon>
        <taxon>Chordata</taxon>
        <taxon>Cephalochordata</taxon>
        <taxon>Leptocardii</taxon>
        <taxon>Amphioxiformes</taxon>
        <taxon>Branchiostomatidae</taxon>
        <taxon>Branchiostoma</taxon>
    </lineage>
</organism>
<dbReference type="InterPro" id="IPR019734">
    <property type="entry name" value="TPR_rpt"/>
</dbReference>
<dbReference type="GO" id="GO:0008773">
    <property type="term" value="F:[protein-PII] uridylyltransferase activity"/>
    <property type="evidence" value="ECO:0007669"/>
    <property type="project" value="InterPro"/>
</dbReference>
<dbReference type="InterPro" id="IPR005105">
    <property type="entry name" value="GlnD_Uridyltrans_N"/>
</dbReference>
<gene>
    <name evidence="5" type="ORF">BRAFLDRAFT_88416</name>
</gene>
<protein>
    <recommendedName>
        <fullName evidence="4">Protein-PII uridylyltransferase N-terminal domain-containing protein</fullName>
    </recommendedName>
</protein>
<feature type="region of interest" description="Disordered" evidence="3">
    <location>
        <begin position="230"/>
        <end position="254"/>
    </location>
</feature>
<evidence type="ECO:0000313" key="5">
    <source>
        <dbReference type="EMBL" id="EEN67195.1"/>
    </source>
</evidence>
<feature type="repeat" description="TPR" evidence="1">
    <location>
        <begin position="1685"/>
        <end position="1718"/>
    </location>
</feature>
<feature type="repeat" description="TPR" evidence="1">
    <location>
        <begin position="1729"/>
        <end position="1762"/>
    </location>
</feature>
<feature type="compositionally biased region" description="Basic and acidic residues" evidence="3">
    <location>
        <begin position="109"/>
        <end position="121"/>
    </location>
</feature>
<evidence type="ECO:0000259" key="4">
    <source>
        <dbReference type="Pfam" id="PF03445"/>
    </source>
</evidence>
<dbReference type="Pfam" id="PF13424">
    <property type="entry name" value="TPR_12"/>
    <property type="match status" value="6"/>
</dbReference>
<dbReference type="SUPFAM" id="SSF81901">
    <property type="entry name" value="HCP-like"/>
    <property type="match status" value="1"/>
</dbReference>
<dbReference type="SMART" id="SM00671">
    <property type="entry name" value="SEL1"/>
    <property type="match status" value="11"/>
</dbReference>
<keyword evidence="1" id="KW-0802">TPR repeat</keyword>
<feature type="repeat" description="TPR" evidence="1">
    <location>
        <begin position="1597"/>
        <end position="1630"/>
    </location>
</feature>
<feature type="domain" description="Protein-PII uridylyltransferase N-terminal" evidence="4">
    <location>
        <begin position="414"/>
        <end position="501"/>
    </location>
</feature>
<dbReference type="PROSITE" id="PS50293">
    <property type="entry name" value="TPR_REGION"/>
    <property type="match status" value="3"/>
</dbReference>
<feature type="repeat" description="TPR" evidence="1">
    <location>
        <begin position="701"/>
        <end position="734"/>
    </location>
</feature>
<dbReference type="SUPFAM" id="SSF48452">
    <property type="entry name" value="TPR-like"/>
    <property type="match status" value="2"/>
</dbReference>
<feature type="repeat" description="TPR" evidence="1">
    <location>
        <begin position="789"/>
        <end position="822"/>
    </location>
</feature>
<feature type="repeat" description="TPR" evidence="1">
    <location>
        <begin position="877"/>
        <end position="910"/>
    </location>
</feature>
<feature type="repeat" description="TPR" evidence="1">
    <location>
        <begin position="1641"/>
        <end position="1674"/>
    </location>
</feature>
<dbReference type="EMBL" id="GG666471">
    <property type="protein sequence ID" value="EEN67195.1"/>
    <property type="molecule type" value="Genomic_DNA"/>
</dbReference>
<evidence type="ECO:0000256" key="1">
    <source>
        <dbReference type="PROSITE-ProRule" id="PRU00339"/>
    </source>
</evidence>
<sequence>MLRVCEKLREADAKGRRYGLARAETGYLRALVDAIADMDKLVEVELLKRLGDVNLEKGRLGKDVDKFNKALALYMAAKDRCDNRDQGEGIEHRYEYTERLLQGMSSKESQAREQSTEDKETATPAKVAGKFRDLDKKRAAGGDTNSVLVGYAHLMVEGIVNDNSMLETEAMKSLGDVYLKRGTETLDTRDLTRASALYNTALVRCHNVQGADAIIRRLLHTAKIRQDITTKSIKRSARTQRQQGAGGRTSPARVDDDNVYEEHLYAGCRALQTGDLDTAEQRFAAALKSVHVNGQHGKEAEPLYKLGEVFLKRGVQSKDGGDFTKAAALCNAALVRSRRDEIEERIQEITQAFVKEVIKIGQKEDSDDTEKHKLMLKADRDYVEQELKRIEQEVDPYSLDDEDPKIKEVEMKRVEEIEALFQTLADQRKTFISGLVDECVEVMGPPPCKYAMIGLGSQATRLVTPYSDLEFAILVEEETDHNVSYFRNLTHYLHLKVINLGETILPAMGIKSLNDFFSDDPLDNWFYDSVTTRGLAFDGAMPHACKTPLGRGRHNTGSSELIHTPSNTIIILKDDLTFHLKKGYHLASVLGNVSIITGDQGLVDEYRSLSLGRGRNSSGSSELIRTPSNMTNILKEDLTLHLKKGYHLASVLGNVSIITGDQGLVDEYMSLWTQQLEENEASVPLMNRSIHGEDTAHPDIATSLNKLGNAWNDLGDHRKAVSYYEQSLQMNWSIHGEDTAHPDIATSLNNLGNAWNDLGDHRKAVSYYEQSLQMNRSIHGEDTAHPDIATSLNKLGNAWNDLGDHRKAVSYYEQSLQMNWSIHGEDTAHPDIATSLNNLGNAWNDLGDHRKAVSYYEQALQMNRSIHGEDTAHPDIATSLNNLGNAWNDLGDHRKAVSYYEQARQMKRSIFGEDTEHPDIASSLNNSGAAWTILGDYRKAVSYYEQSLQMNRSIYGSGAIEVLKVLRTVDSELPGLLKMRWIIGVLYRALKFLIISWLPGWMKPYQNEAIEQSKVTDGGTTTQDHDGSFRLEYEDRLQDGNKALQKGDLDRAEQHFAAALKSVHVKGHHRIEAEPLYKLGEVYLKRGIQSKDGGDFTKAAALCNAALVRSRREDIEEKIREITNSFVKEVLKIDEKVDIDDTEKHKLMLKADRDYVEKEIRRIEQEIDPYSLDDQDPKIKEVEMKRVEAIKALFQTLVDQRKTFIADLVDECMGVMGSPPCKYAMIGLGSQASGLVTPYSDLEFAILVEEETEHNVSYFRNLTHYLYLKVINLGETILPAMGIKSLNDFYSDDPLDNWFYDSVTPRGFAFDGAMPHACKTPLGRGRHNTGSSELIHTPSNTIIILKDDLTFHLKKGYHLASVLGNVSIITGDQGLVDEYMSLWTQQFEENEASVPLVMAGTVLSDNMSTFESKTLTSSLMNVKKELYRFSSLAVSFWALINNIQPTTIWETIQNLRDSGVVNGENAHHLMVLVSISAELRLRTYMNNRGQVENMSALSSMSTDTGIEEKLKKVFYISNTKQLMRYYYTERPLKHFISQLKDPQRSEEPPIFFDNSSKFKAEVYKSLCDFENFKTFSEQTLQSDLMKYGHNTAHRDVAGSLNNLGTAWRDLGDHRKAVSYYEQALQMNRSIYGEDTEHPDIASSLNNLGATCSDLGDHKKAVSYFEQSLQMRWSIYGKDTEHPDIAISLNNLGATCSDLGDHRKAVSYFEQSLEMNRSIYGKDTEHPDIAKFLNNLGATCSDLGDHRKAVSYFEQSLQMNRSIYGKDTEHPDIANSLNNLGATCSDLGDHRKAVSYFEQSLEMNRSIYGKDTEHPDIAKFLNNLGATCSDLGDHRKAVSYFEQSLQMNRSIYGKDTEHPDIANSLNNLGAAWGTLGDHKKAVSYYEQSLQMNRSIYGKDTEHPDIANSLNNLGATWMNLGDHRKAVSYYEQSLQMNRSIYEPVF</sequence>
<dbReference type="InParanoid" id="C3XWT5"/>
<dbReference type="PANTHER" id="PTHR19959">
    <property type="entry name" value="KINESIN LIGHT CHAIN"/>
    <property type="match status" value="1"/>
</dbReference>
<dbReference type="eggNOG" id="KOG1840">
    <property type="taxonomic scope" value="Eukaryota"/>
</dbReference>